<organism evidence="2 3">
    <name type="scientific">Owenia fusiformis</name>
    <name type="common">Polychaete worm</name>
    <dbReference type="NCBI Taxonomy" id="6347"/>
    <lineage>
        <taxon>Eukaryota</taxon>
        <taxon>Metazoa</taxon>
        <taxon>Spiralia</taxon>
        <taxon>Lophotrochozoa</taxon>
        <taxon>Annelida</taxon>
        <taxon>Polychaeta</taxon>
        <taxon>Sedentaria</taxon>
        <taxon>Canalipalpata</taxon>
        <taxon>Sabellida</taxon>
        <taxon>Oweniida</taxon>
        <taxon>Oweniidae</taxon>
        <taxon>Owenia</taxon>
    </lineage>
</organism>
<protein>
    <submittedName>
        <fullName evidence="2">Uncharacterized protein</fullName>
    </submittedName>
</protein>
<dbReference type="EMBL" id="CAIIXF020000009">
    <property type="protein sequence ID" value="CAH1793597.1"/>
    <property type="molecule type" value="Genomic_DNA"/>
</dbReference>
<evidence type="ECO:0000256" key="1">
    <source>
        <dbReference type="SAM" id="Phobius"/>
    </source>
</evidence>
<sequence>MGSNCKNACILPFLMFMIFIIGYSTKNFIFSSDTCQNVKPDGEIVVRCRRNEENIYVRKVSQRACVQSDCVDEQINSSEWRPELFDCYGKNKCTIKSMPKVNCPKCVEKVCHTCHKSIRKPVYKHLHLVCRKGRRLDIIGINSWSSQLPHQIHFSDNSFKSRLTELRDFCNGLVDCRSIPARPEFGDYEEVFYDCIKESDGATPEAKTEEKTEYITTTISSIEHTRKETITFMKEHIIIIVLVVALTILVTGIIIWFKSSRVRNYVNELFSRHTGITPGQSESEDGVTFANENVLLTHKEDYKLMDA</sequence>
<gene>
    <name evidence="2" type="ORF">OFUS_LOCUS18426</name>
</gene>
<name>A0A8S4PK69_OWEFU</name>
<feature type="transmembrane region" description="Helical" evidence="1">
    <location>
        <begin position="7"/>
        <end position="25"/>
    </location>
</feature>
<dbReference type="Proteomes" id="UP000749559">
    <property type="component" value="Unassembled WGS sequence"/>
</dbReference>
<keyword evidence="1" id="KW-1133">Transmembrane helix</keyword>
<reference evidence="2" key="1">
    <citation type="submission" date="2022-03" db="EMBL/GenBank/DDBJ databases">
        <authorList>
            <person name="Martin C."/>
        </authorList>
    </citation>
    <scope>NUCLEOTIDE SEQUENCE</scope>
</reference>
<proteinExistence type="predicted"/>
<dbReference type="AlphaFoldDB" id="A0A8S4PK69"/>
<comment type="caution">
    <text evidence="2">The sequence shown here is derived from an EMBL/GenBank/DDBJ whole genome shotgun (WGS) entry which is preliminary data.</text>
</comment>
<feature type="transmembrane region" description="Helical" evidence="1">
    <location>
        <begin position="237"/>
        <end position="257"/>
    </location>
</feature>
<keyword evidence="3" id="KW-1185">Reference proteome</keyword>
<evidence type="ECO:0000313" key="2">
    <source>
        <dbReference type="EMBL" id="CAH1793597.1"/>
    </source>
</evidence>
<keyword evidence="1" id="KW-0472">Membrane</keyword>
<evidence type="ECO:0000313" key="3">
    <source>
        <dbReference type="Proteomes" id="UP000749559"/>
    </source>
</evidence>
<keyword evidence="1" id="KW-0812">Transmembrane</keyword>
<accession>A0A8S4PK69</accession>